<keyword evidence="1" id="KW-1133">Transmembrane helix</keyword>
<evidence type="ECO:0000256" key="1">
    <source>
        <dbReference type="SAM" id="Phobius"/>
    </source>
</evidence>
<dbReference type="Proteomes" id="UP000030656">
    <property type="component" value="Unassembled WGS sequence"/>
</dbReference>
<protein>
    <submittedName>
        <fullName evidence="2">Uncharacterized protein</fullName>
    </submittedName>
</protein>
<dbReference type="AlphaFoldDB" id="A0A024VPB1"/>
<accession>A0A024VPB1</accession>
<reference evidence="2 3" key="1">
    <citation type="submission" date="2013-02" db="EMBL/GenBank/DDBJ databases">
        <title>The Genome Annotation of Plasmodium falciparum FCH/4.</title>
        <authorList>
            <consortium name="The Broad Institute Genome Sequencing Platform"/>
            <consortium name="The Broad Institute Genome Sequencing Center for Infectious Disease"/>
            <person name="Neafsey D."/>
            <person name="Hoffman S."/>
            <person name="Volkman S."/>
            <person name="Rosenthal P."/>
            <person name="Walker B."/>
            <person name="Young S.K."/>
            <person name="Zeng Q."/>
            <person name="Gargeya S."/>
            <person name="Fitzgerald M."/>
            <person name="Haas B."/>
            <person name="Abouelleil A."/>
            <person name="Allen A.W."/>
            <person name="Alvarado L."/>
            <person name="Arachchi H.M."/>
            <person name="Berlin A.M."/>
            <person name="Chapman S.B."/>
            <person name="Gainer-Dewar J."/>
            <person name="Goldberg J."/>
            <person name="Griggs A."/>
            <person name="Gujja S."/>
            <person name="Hansen M."/>
            <person name="Howarth C."/>
            <person name="Imamovic A."/>
            <person name="Ireland A."/>
            <person name="Larimer J."/>
            <person name="McCowan C."/>
            <person name="Murphy C."/>
            <person name="Pearson M."/>
            <person name="Poon T.W."/>
            <person name="Priest M."/>
            <person name="Roberts A."/>
            <person name="Saif S."/>
            <person name="Shea T."/>
            <person name="Sisk P."/>
            <person name="Sykes S."/>
            <person name="Wortman J."/>
            <person name="Nusbaum C."/>
            <person name="Birren B."/>
        </authorList>
    </citation>
    <scope>NUCLEOTIDE SEQUENCE [LARGE SCALE GENOMIC DNA]</scope>
    <source>
        <strain evidence="2 3">FCH/4</strain>
    </source>
</reference>
<gene>
    <name evidence="2" type="ORF">PFFCH_01981</name>
</gene>
<dbReference type="OrthoDB" id="391350at2759"/>
<feature type="transmembrane region" description="Helical" evidence="1">
    <location>
        <begin position="70"/>
        <end position="88"/>
    </location>
</feature>
<keyword evidence="1" id="KW-0812">Transmembrane</keyword>
<keyword evidence="1" id="KW-0472">Membrane</keyword>
<feature type="transmembrane region" description="Helical" evidence="1">
    <location>
        <begin position="45"/>
        <end position="63"/>
    </location>
</feature>
<reference evidence="2 3" key="2">
    <citation type="submission" date="2013-02" db="EMBL/GenBank/DDBJ databases">
        <title>The Genome Sequence of Plasmodium falciparum FCH/4.</title>
        <authorList>
            <consortium name="The Broad Institute Genome Sequencing Platform"/>
            <consortium name="The Broad Institute Genome Sequencing Center for Infectious Disease"/>
            <person name="Neafsey D."/>
            <person name="Cheeseman I."/>
            <person name="Volkman S."/>
            <person name="Adams J."/>
            <person name="Walker B."/>
            <person name="Young S.K."/>
            <person name="Zeng Q."/>
            <person name="Gargeya S."/>
            <person name="Fitzgerald M."/>
            <person name="Haas B."/>
            <person name="Abouelleil A."/>
            <person name="Alvarado L."/>
            <person name="Arachchi H.M."/>
            <person name="Berlin A.M."/>
            <person name="Chapman S.B."/>
            <person name="Dewar J."/>
            <person name="Goldberg J."/>
            <person name="Griggs A."/>
            <person name="Gujja S."/>
            <person name="Hansen M."/>
            <person name="Howarth C."/>
            <person name="Imamovic A."/>
            <person name="Larimer J."/>
            <person name="McCowan C."/>
            <person name="Murphy C."/>
            <person name="Neiman D."/>
            <person name="Pearson M."/>
            <person name="Priest M."/>
            <person name="Roberts A."/>
            <person name="Saif S."/>
            <person name="Shea T."/>
            <person name="Sisk P."/>
            <person name="Sykes S."/>
            <person name="Wortman J."/>
            <person name="Nusbaum C."/>
            <person name="Birren B."/>
        </authorList>
    </citation>
    <scope>NUCLEOTIDE SEQUENCE [LARGE SCALE GENOMIC DNA]</scope>
    <source>
        <strain evidence="2 3">FCH/4</strain>
    </source>
</reference>
<organism evidence="2 3">
    <name type="scientific">Plasmodium falciparum FCH/4</name>
    <dbReference type="NCBI Taxonomy" id="1036724"/>
    <lineage>
        <taxon>Eukaryota</taxon>
        <taxon>Sar</taxon>
        <taxon>Alveolata</taxon>
        <taxon>Apicomplexa</taxon>
        <taxon>Aconoidasida</taxon>
        <taxon>Haemosporida</taxon>
        <taxon>Plasmodiidae</taxon>
        <taxon>Plasmodium</taxon>
        <taxon>Plasmodium (Laverania)</taxon>
    </lineage>
</organism>
<sequence length="90" mass="11453">MYVTNYILIIIHSTKDIYFTPFLFQNIYIYRNAQYIDVLFAKYEYHIYIYIYIYIYVYIYHICYKICGIINKYIYIYIYIYVYLFIFMCV</sequence>
<evidence type="ECO:0000313" key="2">
    <source>
        <dbReference type="EMBL" id="ETW30569.1"/>
    </source>
</evidence>
<dbReference type="EMBL" id="KI927901">
    <property type="protein sequence ID" value="ETW30569.1"/>
    <property type="molecule type" value="Genomic_DNA"/>
</dbReference>
<proteinExistence type="predicted"/>
<name>A0A024VPB1_PLAFA</name>
<evidence type="ECO:0000313" key="3">
    <source>
        <dbReference type="Proteomes" id="UP000030656"/>
    </source>
</evidence>